<feature type="transmembrane region" description="Helical" evidence="2">
    <location>
        <begin position="211"/>
        <end position="228"/>
    </location>
</feature>
<reference evidence="4" key="2">
    <citation type="submission" date="2022-01" db="EMBL/GenBank/DDBJ databases">
        <authorList>
            <person name="Rana R."/>
            <person name="Patil P.B."/>
        </authorList>
    </citation>
    <scope>NUCLEOTIDE SEQUENCE</scope>
    <source>
        <strain evidence="4">PPL560</strain>
    </source>
</reference>
<dbReference type="RefSeq" id="WP_242157819.1">
    <property type="nucleotide sequence ID" value="NZ_CP131914.1"/>
</dbReference>
<dbReference type="GO" id="GO:0008237">
    <property type="term" value="F:metallopeptidase activity"/>
    <property type="evidence" value="ECO:0007669"/>
    <property type="project" value="UniProtKB-KW"/>
</dbReference>
<feature type="transmembrane region" description="Helical" evidence="2">
    <location>
        <begin position="32"/>
        <end position="57"/>
    </location>
</feature>
<protein>
    <submittedName>
        <fullName evidence="5">CPBP family intramembrane metalloprotease</fullName>
        <ecNumber evidence="5">3.4.-.-</ecNumber>
    </submittedName>
</protein>
<keyword evidence="2" id="KW-1133">Transmembrane helix</keyword>
<feature type="transmembrane region" description="Helical" evidence="2">
    <location>
        <begin position="261"/>
        <end position="282"/>
    </location>
</feature>
<feature type="transmembrane region" description="Helical" evidence="2">
    <location>
        <begin position="89"/>
        <end position="110"/>
    </location>
</feature>
<dbReference type="PANTHER" id="PTHR36435">
    <property type="entry name" value="SLR1288 PROTEIN"/>
    <property type="match status" value="1"/>
</dbReference>
<evidence type="ECO:0000313" key="5">
    <source>
        <dbReference type="EMBL" id="XCI81161.1"/>
    </source>
</evidence>
<dbReference type="GO" id="GO:0004175">
    <property type="term" value="F:endopeptidase activity"/>
    <property type="evidence" value="ECO:0007669"/>
    <property type="project" value="UniProtKB-ARBA"/>
</dbReference>
<dbReference type="AlphaFoldDB" id="A0AAU8I721"/>
<evidence type="ECO:0000259" key="3">
    <source>
        <dbReference type="Pfam" id="PF02517"/>
    </source>
</evidence>
<sequence>MTAPPPLPAAPLSLSSPPTPTPTRPRRPILGFFLDVLLAAVVLLGVSVLCGLVWGVLRGFQLAMQLKTQGIPADRLATLVAQQVGQPGALAQLLIALVSTLSAALLLYFLRRPASAAERRASWQAARVPSTWGWVLLVAAGVFFGSAAISAVSAQFGIKPEPTNLPLMREAMAQMPLFLIVFAVVIAPAYEELLFRRVLFGRLWDAGRPRLGMLLSGAAFALVHEVPGTTGNSLAATAQLWLVYGGMGAAFAWLYKRTGTLWAPIAAHGLNNALAVAGLYWFGAT</sequence>
<feature type="transmembrane region" description="Helical" evidence="2">
    <location>
        <begin position="171"/>
        <end position="190"/>
    </location>
</feature>
<dbReference type="Pfam" id="PF02517">
    <property type="entry name" value="Rce1-like"/>
    <property type="match status" value="1"/>
</dbReference>
<keyword evidence="2" id="KW-0812">Transmembrane</keyword>
<dbReference type="EMBL" id="JAKJPQ010000002">
    <property type="protein sequence ID" value="MCI2260558.1"/>
    <property type="molecule type" value="Genomic_DNA"/>
</dbReference>
<feature type="transmembrane region" description="Helical" evidence="2">
    <location>
        <begin position="131"/>
        <end position="151"/>
    </location>
</feature>
<reference evidence="5" key="3">
    <citation type="submission" date="2023-08" db="EMBL/GenBank/DDBJ databases">
        <title>Complete genome sequence of Xanthomonas indica.</title>
        <authorList>
            <person name="Patil P.B."/>
            <person name="Rana R."/>
        </authorList>
    </citation>
    <scope>NUCLEOTIDE SEQUENCE</scope>
    <source>
        <strain evidence="5">PPL560</strain>
    </source>
</reference>
<dbReference type="PANTHER" id="PTHR36435:SF1">
    <property type="entry name" value="CAAX AMINO TERMINAL PROTEASE FAMILY PROTEIN"/>
    <property type="match status" value="1"/>
</dbReference>
<organism evidence="5">
    <name type="scientific">Xanthomonas indica</name>
    <dbReference type="NCBI Taxonomy" id="2912242"/>
    <lineage>
        <taxon>Bacteria</taxon>
        <taxon>Pseudomonadati</taxon>
        <taxon>Pseudomonadota</taxon>
        <taxon>Gammaproteobacteria</taxon>
        <taxon>Lysobacterales</taxon>
        <taxon>Lysobacteraceae</taxon>
        <taxon>Xanthomonas</taxon>
    </lineage>
</organism>
<accession>A0AAU8I721</accession>
<reference evidence="4 6" key="1">
    <citation type="journal article" date="2022" name="Curr. Microbiol.">
        <title>Xanthomonas indica sp. nov., a Novel Member of Non-Pathogenic Xanthomonas Community from Healthy Rice Seeds.</title>
        <authorList>
            <person name="Rana R."/>
            <person name="Madhavan V.N."/>
            <person name="Saroha T."/>
            <person name="Bansal K."/>
            <person name="Kaur A."/>
            <person name="Sonti R.V."/>
            <person name="Patel H.K."/>
            <person name="Patil P.B."/>
        </authorList>
    </citation>
    <scope>NUCLEOTIDE SEQUENCE [LARGE SCALE GENOMIC DNA]</scope>
    <source>
        <strain evidence="4 6">PPL560</strain>
    </source>
</reference>
<dbReference type="EC" id="3.4.-.-" evidence="5"/>
<proteinExistence type="predicted"/>
<feature type="transmembrane region" description="Helical" evidence="2">
    <location>
        <begin position="234"/>
        <end position="254"/>
    </location>
</feature>
<dbReference type="GO" id="GO:0080120">
    <property type="term" value="P:CAAX-box protein maturation"/>
    <property type="evidence" value="ECO:0007669"/>
    <property type="project" value="UniProtKB-ARBA"/>
</dbReference>
<dbReference type="InterPro" id="IPR003675">
    <property type="entry name" value="Rce1/LyrA-like_dom"/>
</dbReference>
<dbReference type="KEGG" id="xin:Q7W82_03070"/>
<dbReference type="Proteomes" id="UP001430647">
    <property type="component" value="Unassembled WGS sequence"/>
</dbReference>
<keyword evidence="5" id="KW-0645">Protease</keyword>
<keyword evidence="6" id="KW-1185">Reference proteome</keyword>
<evidence type="ECO:0000256" key="1">
    <source>
        <dbReference type="SAM" id="MobiDB-lite"/>
    </source>
</evidence>
<keyword evidence="5" id="KW-0378">Hydrolase</keyword>
<gene>
    <name evidence="4" type="ORF">L3V74_03310</name>
    <name evidence="5" type="ORF">Q7W82_03070</name>
</gene>
<evidence type="ECO:0000313" key="6">
    <source>
        <dbReference type="Proteomes" id="UP001430647"/>
    </source>
</evidence>
<name>A0AAU8I721_9XANT</name>
<keyword evidence="5" id="KW-0482">Metalloprotease</keyword>
<feature type="domain" description="CAAX prenyl protease 2/Lysostaphin resistance protein A-like" evidence="3">
    <location>
        <begin position="175"/>
        <end position="274"/>
    </location>
</feature>
<feature type="region of interest" description="Disordered" evidence="1">
    <location>
        <begin position="1"/>
        <end position="22"/>
    </location>
</feature>
<dbReference type="EMBL" id="CP131914">
    <property type="protein sequence ID" value="XCI81161.1"/>
    <property type="molecule type" value="Genomic_DNA"/>
</dbReference>
<evidence type="ECO:0000256" key="2">
    <source>
        <dbReference type="SAM" id="Phobius"/>
    </source>
</evidence>
<keyword evidence="2" id="KW-0472">Membrane</keyword>
<dbReference type="InterPro" id="IPR052710">
    <property type="entry name" value="CAAX_protease"/>
</dbReference>
<evidence type="ECO:0000313" key="4">
    <source>
        <dbReference type="EMBL" id="MCI2260558.1"/>
    </source>
</evidence>